<reference evidence="6 7" key="1">
    <citation type="submission" date="2017-02" db="EMBL/GenBank/DDBJ databases">
        <title>Draft genome sequence of a Kluyvera intermedia isolate from a patient with a pancreatic abscess.</title>
        <authorList>
            <person name="Thele R."/>
        </authorList>
    </citation>
    <scope>NUCLEOTIDE SEQUENCE [LARGE SCALE GENOMIC DNA]</scope>
    <source>
        <strain evidence="6 7">FOSA7093</strain>
    </source>
</reference>
<evidence type="ECO:0000256" key="3">
    <source>
        <dbReference type="SAM" id="Phobius"/>
    </source>
</evidence>
<dbReference type="GO" id="GO:0006212">
    <property type="term" value="P:uracil catabolic process"/>
    <property type="evidence" value="ECO:0007669"/>
    <property type="project" value="UniProtKB-UniRule"/>
</dbReference>
<dbReference type="PANTHER" id="PTHR43798">
    <property type="entry name" value="MONOACYLGLYCEROL LIPASE"/>
    <property type="match status" value="1"/>
</dbReference>
<keyword evidence="3" id="KW-1133">Transmembrane helix</keyword>
<feature type="transmembrane region" description="Helical" evidence="3">
    <location>
        <begin position="12"/>
        <end position="31"/>
    </location>
</feature>
<dbReference type="InterPro" id="IPR000073">
    <property type="entry name" value="AB_hydrolase_1"/>
</dbReference>
<comment type="function">
    <text evidence="2">Involved in pyrimidine catabolism. May facilitate the hydrolysis of carbamate, a reaction that can also occur spontaneously.</text>
</comment>
<dbReference type="EMBL" id="DACSUM010000013">
    <property type="protein sequence ID" value="HAT3581774.1"/>
    <property type="molecule type" value="Genomic_DNA"/>
</dbReference>
<dbReference type="RefSeq" id="WP_047370971.1">
    <property type="nucleotide sequence ID" value="NZ_CABMNU010000005.1"/>
</dbReference>
<dbReference type="SUPFAM" id="SSF53474">
    <property type="entry name" value="alpha/beta-Hydrolases"/>
    <property type="match status" value="1"/>
</dbReference>
<gene>
    <name evidence="2 5" type="primary">rutD</name>
    <name evidence="6" type="ORF">B2M27_25975</name>
    <name evidence="5" type="ORF">I8531_002069</name>
</gene>
<dbReference type="GO" id="GO:0016811">
    <property type="term" value="F:hydrolase activity, acting on carbon-nitrogen (but not peptide) bonds, in linear amides"/>
    <property type="evidence" value="ECO:0007669"/>
    <property type="project" value="InterPro"/>
</dbReference>
<reference evidence="5" key="2">
    <citation type="journal article" date="2018" name="Genome Biol.">
        <title>SKESA: strategic k-mer extension for scrupulous assemblies.</title>
        <authorList>
            <person name="Souvorov A."/>
            <person name="Agarwala R."/>
            <person name="Lipman D.J."/>
        </authorList>
    </citation>
    <scope>NUCLEOTIDE SEQUENCE</scope>
    <source>
        <strain evidence="5">CAVp300</strain>
    </source>
</reference>
<keyword evidence="1 2" id="KW-0378">Hydrolase</keyword>
<evidence type="ECO:0000313" key="5">
    <source>
        <dbReference type="EMBL" id="HAT3581774.1"/>
    </source>
</evidence>
<dbReference type="Proteomes" id="UP000867740">
    <property type="component" value="Unassembled WGS sequence"/>
</dbReference>
<evidence type="ECO:0000313" key="6">
    <source>
        <dbReference type="EMBL" id="ORJ47443.1"/>
    </source>
</evidence>
<comment type="similarity">
    <text evidence="2">Belongs to the AB hydrolase superfamily. Hydrolase RutD family.</text>
</comment>
<dbReference type="NCBIfam" id="TIGR03611">
    <property type="entry name" value="RutD"/>
    <property type="match status" value="1"/>
</dbReference>
<organism evidence="5 8">
    <name type="scientific">Kluyvera intermedia</name>
    <name type="common">Enterobacter intermedius</name>
    <dbReference type="NCBI Taxonomy" id="61648"/>
    <lineage>
        <taxon>Bacteria</taxon>
        <taxon>Pseudomonadati</taxon>
        <taxon>Pseudomonadota</taxon>
        <taxon>Gammaproteobacteria</taxon>
        <taxon>Enterobacterales</taxon>
        <taxon>Enterobacteriaceae</taxon>
        <taxon>Kluyvera</taxon>
    </lineage>
</organism>
<accession>A0A9P3T6S8</accession>
<keyword evidence="3" id="KW-0812">Transmembrane</keyword>
<evidence type="ECO:0000259" key="4">
    <source>
        <dbReference type="Pfam" id="PF00561"/>
    </source>
</evidence>
<dbReference type="GO" id="GO:0019740">
    <property type="term" value="P:nitrogen utilization"/>
    <property type="evidence" value="ECO:0007669"/>
    <property type="project" value="UniProtKB-UniRule"/>
</dbReference>
<dbReference type="PRINTS" id="PR00111">
    <property type="entry name" value="ABHYDROLASE"/>
</dbReference>
<keyword evidence="3" id="KW-0472">Membrane</keyword>
<keyword evidence="7" id="KW-1185">Reference proteome</keyword>
<reference evidence="5" key="3">
    <citation type="submission" date="2020-10" db="EMBL/GenBank/DDBJ databases">
        <authorList>
            <consortium name="NCBI Pathogen Detection Project"/>
        </authorList>
    </citation>
    <scope>NUCLEOTIDE SEQUENCE</scope>
    <source>
        <strain evidence="5">CAVp300</strain>
    </source>
</reference>
<evidence type="ECO:0000313" key="7">
    <source>
        <dbReference type="Proteomes" id="UP000192521"/>
    </source>
</evidence>
<dbReference type="EMBL" id="MWPR01000078">
    <property type="protein sequence ID" value="ORJ47443.1"/>
    <property type="molecule type" value="Genomic_DNA"/>
</dbReference>
<dbReference type="Gene3D" id="3.40.50.1820">
    <property type="entry name" value="alpha/beta hydrolase"/>
    <property type="match status" value="1"/>
</dbReference>
<dbReference type="HAMAP" id="MF_00832">
    <property type="entry name" value="RutD"/>
    <property type="match status" value="1"/>
</dbReference>
<dbReference type="Pfam" id="PF00561">
    <property type="entry name" value="Abhydrolase_1"/>
    <property type="match status" value="1"/>
</dbReference>
<feature type="domain" description="AB hydrolase-1" evidence="4">
    <location>
        <begin position="14"/>
        <end position="238"/>
    </location>
</feature>
<name>A0A9P3T6S8_KLUIN</name>
<sequence length="267" mass="29126">MKLILSDPPFAGAPVVVLIAGLGGNGSYWLAQMAALQNRFQVVSYDQSGTGNNPATLPDGYSMADMAAELLSALQEAGINRFCVIGHALGALVGLQLAQDYPRSISALVLVNGWLQLSDHTRRCFHVRERLLQSGGAQAWIEAQPLFLYPADWLEEHAPRVEAEEALALAHFQGEHNLRRRLNALKRADFSATAAQIRCPALIICSRDDLLVPWTCSQTLHDALPHSEIRLMERGGHACNVTDSDAFNTLLLSGLETLLPIAEKELL</sequence>
<evidence type="ECO:0000256" key="1">
    <source>
        <dbReference type="ARBA" id="ARBA00022801"/>
    </source>
</evidence>
<dbReference type="OrthoDB" id="9804723at2"/>
<comment type="caution">
    <text evidence="5">The sequence shown here is derived from an EMBL/GenBank/DDBJ whole genome shotgun (WGS) entry which is preliminary data.</text>
</comment>
<dbReference type="InterPro" id="IPR019913">
    <property type="entry name" value="Pyrimidine_utilisation_RutD"/>
</dbReference>
<evidence type="ECO:0000256" key="2">
    <source>
        <dbReference type="HAMAP-Rule" id="MF_00832"/>
    </source>
</evidence>
<proteinExistence type="inferred from homology"/>
<protein>
    <recommendedName>
        <fullName evidence="2">Putative carbamate hydrolase RutD</fullName>
        <ecNumber evidence="2">3.5.1.-</ecNumber>
    </recommendedName>
    <alternativeName>
        <fullName evidence="2">Aminohydrolase</fullName>
    </alternativeName>
</protein>
<evidence type="ECO:0000313" key="8">
    <source>
        <dbReference type="Proteomes" id="UP000867740"/>
    </source>
</evidence>
<dbReference type="InterPro" id="IPR029058">
    <property type="entry name" value="AB_hydrolase_fold"/>
</dbReference>
<dbReference type="InterPro" id="IPR050266">
    <property type="entry name" value="AB_hydrolase_sf"/>
</dbReference>
<comment type="catalytic activity">
    <reaction evidence="2">
        <text>carbamate + 2 H(+) = NH4(+) + CO2</text>
        <dbReference type="Rhea" id="RHEA:15649"/>
        <dbReference type="ChEBI" id="CHEBI:13941"/>
        <dbReference type="ChEBI" id="CHEBI:15378"/>
        <dbReference type="ChEBI" id="CHEBI:16526"/>
        <dbReference type="ChEBI" id="CHEBI:28938"/>
    </reaction>
</comment>
<dbReference type="AlphaFoldDB" id="A0A9P3T6S8"/>
<dbReference type="EC" id="3.5.1.-" evidence="2"/>
<dbReference type="Proteomes" id="UP000192521">
    <property type="component" value="Unassembled WGS sequence"/>
</dbReference>